<dbReference type="EMBL" id="CP043930">
    <property type="protein sequence ID" value="QGQ25651.1"/>
    <property type="molecule type" value="Genomic_DNA"/>
</dbReference>
<gene>
    <name evidence="2" type="ORF">F1728_24520</name>
</gene>
<sequence length="265" mass="30055">MVAHAIESSGLGSLHGGVCSTTGTGREQLLTGIRLGLVSCAKSNVMKELCIIVVSWNRPHFLQQTLASIQLRREGLQTETYVVDNGSDQETQTVIRNTDWLTGYLLLDRNYGINVALERILPVNYVNRFSHILISDADMVYQRPFSLAINLLRHYSNFGAVSYQHSPEHIALGEFEDGPETWQRKQSERGCSLILETTRLEQMRPLPIDNLKDFDWWVCRDSPHSLQSRGEQIAVLPGGAHHLGWRNGDSTWQTCETPEFETYKR</sequence>
<name>A0A6I6AKM9_9PLAN</name>
<dbReference type="Gene3D" id="3.90.550.10">
    <property type="entry name" value="Spore Coat Polysaccharide Biosynthesis Protein SpsA, Chain A"/>
    <property type="match status" value="1"/>
</dbReference>
<protein>
    <submittedName>
        <fullName evidence="2">Glycosyltransferase</fullName>
    </submittedName>
</protein>
<accession>A0A6I6AKM9</accession>
<evidence type="ECO:0000313" key="2">
    <source>
        <dbReference type="EMBL" id="QGQ25651.1"/>
    </source>
</evidence>
<dbReference type="InterPro" id="IPR001173">
    <property type="entry name" value="Glyco_trans_2-like"/>
</dbReference>
<dbReference type="Proteomes" id="UP000427281">
    <property type="component" value="Chromosome"/>
</dbReference>
<proteinExistence type="predicted"/>
<evidence type="ECO:0000313" key="3">
    <source>
        <dbReference type="Proteomes" id="UP000427281"/>
    </source>
</evidence>
<organism evidence="2 3">
    <name type="scientific">Gimesia benthica</name>
    <dbReference type="NCBI Taxonomy" id="2608982"/>
    <lineage>
        <taxon>Bacteria</taxon>
        <taxon>Pseudomonadati</taxon>
        <taxon>Planctomycetota</taxon>
        <taxon>Planctomycetia</taxon>
        <taxon>Planctomycetales</taxon>
        <taxon>Planctomycetaceae</taxon>
        <taxon>Gimesia</taxon>
    </lineage>
</organism>
<keyword evidence="2" id="KW-0808">Transferase</keyword>
<dbReference type="KEGG" id="gim:F1728_24520"/>
<keyword evidence="3" id="KW-1185">Reference proteome</keyword>
<dbReference type="InterPro" id="IPR029044">
    <property type="entry name" value="Nucleotide-diphossugar_trans"/>
</dbReference>
<dbReference type="Pfam" id="PF00535">
    <property type="entry name" value="Glycos_transf_2"/>
    <property type="match status" value="1"/>
</dbReference>
<evidence type="ECO:0000259" key="1">
    <source>
        <dbReference type="Pfam" id="PF00535"/>
    </source>
</evidence>
<feature type="domain" description="Glycosyltransferase 2-like" evidence="1">
    <location>
        <begin position="50"/>
        <end position="141"/>
    </location>
</feature>
<dbReference type="AlphaFoldDB" id="A0A6I6AKM9"/>
<dbReference type="GO" id="GO:0016740">
    <property type="term" value="F:transferase activity"/>
    <property type="evidence" value="ECO:0007669"/>
    <property type="project" value="UniProtKB-KW"/>
</dbReference>
<reference evidence="2 3" key="1">
    <citation type="submission" date="2019-09" db="EMBL/GenBank/DDBJ databases">
        <title>Gimesia benthica sp. nov., a novel bacterium isolated from deep-sea water of the Northwest Indian Ocean.</title>
        <authorList>
            <person name="Dai X."/>
        </authorList>
    </citation>
    <scope>NUCLEOTIDE SEQUENCE [LARGE SCALE GENOMIC DNA]</scope>
    <source>
        <strain evidence="2 3">E7</strain>
    </source>
</reference>
<dbReference type="SUPFAM" id="SSF53448">
    <property type="entry name" value="Nucleotide-diphospho-sugar transferases"/>
    <property type="match status" value="1"/>
</dbReference>